<keyword evidence="3" id="KW-1185">Reference proteome</keyword>
<accession>A0A9P9D317</accession>
<evidence type="ECO:0000256" key="1">
    <source>
        <dbReference type="SAM" id="MobiDB-lite"/>
    </source>
</evidence>
<reference evidence="2" key="1">
    <citation type="journal article" date="2021" name="Nat. Commun.">
        <title>Genetic determinants of endophytism in the Arabidopsis root mycobiome.</title>
        <authorList>
            <person name="Mesny F."/>
            <person name="Miyauchi S."/>
            <person name="Thiergart T."/>
            <person name="Pickel B."/>
            <person name="Atanasova L."/>
            <person name="Karlsson M."/>
            <person name="Huettel B."/>
            <person name="Barry K.W."/>
            <person name="Haridas S."/>
            <person name="Chen C."/>
            <person name="Bauer D."/>
            <person name="Andreopoulos W."/>
            <person name="Pangilinan J."/>
            <person name="LaButti K."/>
            <person name="Riley R."/>
            <person name="Lipzen A."/>
            <person name="Clum A."/>
            <person name="Drula E."/>
            <person name="Henrissat B."/>
            <person name="Kohler A."/>
            <person name="Grigoriev I.V."/>
            <person name="Martin F.M."/>
            <person name="Hacquard S."/>
        </authorList>
    </citation>
    <scope>NUCLEOTIDE SEQUENCE</scope>
    <source>
        <strain evidence="2">MPI-CAGE-AT-0147</strain>
    </source>
</reference>
<sequence>MATRANGPTDLGMTYHRGSASACTRVVRVAHVEHDERRGAEHFYPRGDGVFCDHVPQGVPQVVRDQGDSSVFAPRGGRVVGMVYVVGVAVLAECAGDDQGEEEDECVFVGRRGGGGGREKGEEDEYGGEQFRGAGERGEEGEEGSQEPAERGEETEKKEKRRRRAGENIGMGRGGEE</sequence>
<dbReference type="AlphaFoldDB" id="A0A9P9D317"/>
<gene>
    <name evidence="2" type="ORF">EDB81DRAFT_703580</name>
</gene>
<feature type="compositionally biased region" description="Basic and acidic residues" evidence="1">
    <location>
        <begin position="148"/>
        <end position="158"/>
    </location>
</feature>
<dbReference type="EMBL" id="JAGMUV010000040">
    <property type="protein sequence ID" value="KAH7111521.1"/>
    <property type="molecule type" value="Genomic_DNA"/>
</dbReference>
<feature type="non-terminal residue" evidence="2">
    <location>
        <position position="177"/>
    </location>
</feature>
<proteinExistence type="predicted"/>
<comment type="caution">
    <text evidence="2">The sequence shown here is derived from an EMBL/GenBank/DDBJ whole genome shotgun (WGS) entry which is preliminary data.</text>
</comment>
<dbReference type="Proteomes" id="UP000738349">
    <property type="component" value="Unassembled WGS sequence"/>
</dbReference>
<feature type="region of interest" description="Disordered" evidence="1">
    <location>
        <begin position="97"/>
        <end position="177"/>
    </location>
</feature>
<evidence type="ECO:0000313" key="3">
    <source>
        <dbReference type="Proteomes" id="UP000738349"/>
    </source>
</evidence>
<name>A0A9P9D317_9HYPO</name>
<organism evidence="2 3">
    <name type="scientific">Dactylonectria macrodidyma</name>
    <dbReference type="NCBI Taxonomy" id="307937"/>
    <lineage>
        <taxon>Eukaryota</taxon>
        <taxon>Fungi</taxon>
        <taxon>Dikarya</taxon>
        <taxon>Ascomycota</taxon>
        <taxon>Pezizomycotina</taxon>
        <taxon>Sordariomycetes</taxon>
        <taxon>Hypocreomycetidae</taxon>
        <taxon>Hypocreales</taxon>
        <taxon>Nectriaceae</taxon>
        <taxon>Dactylonectria</taxon>
    </lineage>
</organism>
<protein>
    <submittedName>
        <fullName evidence="2">Uncharacterized protein</fullName>
    </submittedName>
</protein>
<evidence type="ECO:0000313" key="2">
    <source>
        <dbReference type="EMBL" id="KAH7111521.1"/>
    </source>
</evidence>
<feature type="compositionally biased region" description="Acidic residues" evidence="1">
    <location>
        <begin position="97"/>
        <end position="106"/>
    </location>
</feature>